<dbReference type="AlphaFoldDB" id="T1A076"/>
<dbReference type="PANTHER" id="PTHR33121:SF70">
    <property type="entry name" value="SIGNALING PROTEIN YKOW"/>
    <property type="match status" value="1"/>
</dbReference>
<evidence type="ECO:0000313" key="2">
    <source>
        <dbReference type="EMBL" id="EQD35210.1"/>
    </source>
</evidence>
<dbReference type="InterPro" id="IPR001633">
    <property type="entry name" value="EAL_dom"/>
</dbReference>
<gene>
    <name evidence="2" type="ORF">B2A_12501</name>
</gene>
<sequence>ATVVAEGIETEAELACLTGLGCEVGQGFLFSPAMPASEVPALLARLGAPRPARLGARR</sequence>
<evidence type="ECO:0000259" key="1">
    <source>
        <dbReference type="PROSITE" id="PS50883"/>
    </source>
</evidence>
<dbReference type="GO" id="GO:0071111">
    <property type="term" value="F:cyclic-guanylate-specific phosphodiesterase activity"/>
    <property type="evidence" value="ECO:0007669"/>
    <property type="project" value="InterPro"/>
</dbReference>
<dbReference type="SUPFAM" id="SSF141868">
    <property type="entry name" value="EAL domain-like"/>
    <property type="match status" value="1"/>
</dbReference>
<accession>T1A076</accession>
<organism evidence="2">
    <name type="scientific">mine drainage metagenome</name>
    <dbReference type="NCBI Taxonomy" id="410659"/>
    <lineage>
        <taxon>unclassified sequences</taxon>
        <taxon>metagenomes</taxon>
        <taxon>ecological metagenomes</taxon>
    </lineage>
</organism>
<dbReference type="PANTHER" id="PTHR33121">
    <property type="entry name" value="CYCLIC DI-GMP PHOSPHODIESTERASE PDEF"/>
    <property type="match status" value="1"/>
</dbReference>
<dbReference type="PROSITE" id="PS50883">
    <property type="entry name" value="EAL"/>
    <property type="match status" value="1"/>
</dbReference>
<reference evidence="2" key="2">
    <citation type="journal article" date="2014" name="ISME J.">
        <title>Microbial stratification in low pH oxic and suboxic macroscopic growths along an acid mine drainage.</title>
        <authorList>
            <person name="Mendez-Garcia C."/>
            <person name="Mesa V."/>
            <person name="Sprenger R.R."/>
            <person name="Richter M."/>
            <person name="Diez M.S."/>
            <person name="Solano J."/>
            <person name="Bargiela R."/>
            <person name="Golyshina O.V."/>
            <person name="Manteca A."/>
            <person name="Ramos J.L."/>
            <person name="Gallego J.R."/>
            <person name="Llorente I."/>
            <person name="Martins Dos Santos V.A."/>
            <person name="Jensen O.N."/>
            <person name="Pelaez A.I."/>
            <person name="Sanchez J."/>
            <person name="Ferrer M."/>
        </authorList>
    </citation>
    <scope>NUCLEOTIDE SEQUENCE</scope>
</reference>
<feature type="domain" description="EAL" evidence="1">
    <location>
        <begin position="1"/>
        <end position="47"/>
    </location>
</feature>
<dbReference type="InterPro" id="IPR035919">
    <property type="entry name" value="EAL_sf"/>
</dbReference>
<protein>
    <submittedName>
        <fullName evidence="2">Diguanylate phosphodiesterase, predicted domain protein</fullName>
    </submittedName>
</protein>
<name>T1A076_9ZZZZ</name>
<proteinExistence type="predicted"/>
<dbReference type="Gene3D" id="3.20.20.450">
    <property type="entry name" value="EAL domain"/>
    <property type="match status" value="1"/>
</dbReference>
<dbReference type="EMBL" id="AUZZ01009017">
    <property type="protein sequence ID" value="EQD35210.1"/>
    <property type="molecule type" value="Genomic_DNA"/>
</dbReference>
<feature type="non-terminal residue" evidence="2">
    <location>
        <position position="1"/>
    </location>
</feature>
<dbReference type="InterPro" id="IPR050706">
    <property type="entry name" value="Cyclic-di-GMP_PDE-like"/>
</dbReference>
<comment type="caution">
    <text evidence="2">The sequence shown here is derived from an EMBL/GenBank/DDBJ whole genome shotgun (WGS) entry which is preliminary data.</text>
</comment>
<reference evidence="2" key="1">
    <citation type="submission" date="2013-08" db="EMBL/GenBank/DDBJ databases">
        <authorList>
            <person name="Mendez C."/>
            <person name="Richter M."/>
            <person name="Ferrer M."/>
            <person name="Sanchez J."/>
        </authorList>
    </citation>
    <scope>NUCLEOTIDE SEQUENCE</scope>
</reference>